<proteinExistence type="predicted"/>
<dbReference type="OrthoDB" id="626167at2759"/>
<name>A0A9J7KQ62_BRAFL</name>
<organism evidence="3 4">
    <name type="scientific">Branchiostoma floridae</name>
    <name type="common">Florida lancelet</name>
    <name type="synonym">Amphioxus</name>
    <dbReference type="NCBI Taxonomy" id="7739"/>
    <lineage>
        <taxon>Eukaryota</taxon>
        <taxon>Metazoa</taxon>
        <taxon>Chordata</taxon>
        <taxon>Cephalochordata</taxon>
        <taxon>Leptocardii</taxon>
        <taxon>Amphioxiformes</taxon>
        <taxon>Branchiostomatidae</taxon>
        <taxon>Branchiostoma</taxon>
    </lineage>
</organism>
<protein>
    <submittedName>
        <fullName evidence="4">Uncharacterized protein LOC118410466</fullName>
    </submittedName>
</protein>
<dbReference type="GeneID" id="118410466"/>
<keyword evidence="3" id="KW-1185">Reference proteome</keyword>
<dbReference type="SUPFAM" id="SSF48452">
    <property type="entry name" value="TPR-like"/>
    <property type="match status" value="2"/>
</dbReference>
<dbReference type="PROSITE" id="PS50005">
    <property type="entry name" value="TPR"/>
    <property type="match status" value="4"/>
</dbReference>
<dbReference type="RefSeq" id="XP_035668092.1">
    <property type="nucleotide sequence ID" value="XM_035812199.1"/>
</dbReference>
<dbReference type="AlphaFoldDB" id="A0A9J7KQ62"/>
<dbReference type="Gene3D" id="1.25.40.10">
    <property type="entry name" value="Tetratricopeptide repeat domain"/>
    <property type="match status" value="4"/>
</dbReference>
<evidence type="ECO:0000313" key="3">
    <source>
        <dbReference type="Proteomes" id="UP000001554"/>
    </source>
</evidence>
<reference evidence="3" key="1">
    <citation type="journal article" date="2020" name="Nat. Ecol. Evol.">
        <title>Deeply conserved synteny resolves early events in vertebrate evolution.</title>
        <authorList>
            <person name="Simakov O."/>
            <person name="Marletaz F."/>
            <person name="Yue J.X."/>
            <person name="O'Connell B."/>
            <person name="Jenkins J."/>
            <person name="Brandt A."/>
            <person name="Calef R."/>
            <person name="Tung C.H."/>
            <person name="Huang T.K."/>
            <person name="Schmutz J."/>
            <person name="Satoh N."/>
            <person name="Yu J.K."/>
            <person name="Putnam N.H."/>
            <person name="Green R.E."/>
            <person name="Rokhsar D.S."/>
        </authorList>
    </citation>
    <scope>NUCLEOTIDE SEQUENCE [LARGE SCALE GENOMIC DNA]</scope>
    <source>
        <strain evidence="3">S238N-H82</strain>
    </source>
</reference>
<dbReference type="SMART" id="SM00028">
    <property type="entry name" value="TPR"/>
    <property type="match status" value="11"/>
</dbReference>
<dbReference type="Pfam" id="PF13374">
    <property type="entry name" value="TPR_10"/>
    <property type="match status" value="1"/>
</dbReference>
<dbReference type="PROSITE" id="PS50293">
    <property type="entry name" value="TPR_REGION"/>
    <property type="match status" value="2"/>
</dbReference>
<dbReference type="PANTHER" id="PTHR19959:SF119">
    <property type="entry name" value="FUNGAL LIPASE-LIKE DOMAIN-CONTAINING PROTEIN"/>
    <property type="match status" value="1"/>
</dbReference>
<feature type="repeat" description="TPR" evidence="1">
    <location>
        <begin position="986"/>
        <end position="1019"/>
    </location>
</feature>
<dbReference type="InterPro" id="IPR019734">
    <property type="entry name" value="TPR_rpt"/>
</dbReference>
<keyword evidence="1" id="KW-0802">TPR repeat</keyword>
<dbReference type="Pfam" id="PF13424">
    <property type="entry name" value="TPR_12"/>
    <property type="match status" value="2"/>
</dbReference>
<sequence>MSTIIMTSLAKKLQRLCLRVQDGQEAGLGHALREAIVSMDRFMEVEVLKSLGDLHLQKGKLGKDSDEFDKAAALYAAALLRCKDPGMRETLEHRIGYMEKLYRKLPQGYTPNYQWLSPEYWGTADSNVLRVAEICDKLDRSIRKSQQSVEQIYTEMLVTAIEKGDMLLECEVQKSLGDFYLVRGKKNSDISQFSKAAAMYNKALTRCEEPGQKQTLHHRIRYMVKIRGALRKEPSQKNPRLHVREGRSHIGSTLSKRTTMCRSQVQRKAAFMLGFLGKAKEEVEKHKRKSAENKARLKQLEEETRKIQLRPNDTIRHYENNLKDGEALLAIAKLDSAEKFFAAALKLVHVRDSPRQQYCKEVQPLYKLGDVYSKRGQQTGEGGDFVKAAALYNAAIARSDDEAVNGNIVKAIKEVEKSFLECSLDIHCSVVPDDTETHKKQLKEMRNKIKLEMDRIDKELDPYIHEEDSPCVREIEAKRAQAVRQLFENITKQRREFISLLVEGCIGLMGPPPCKYAMIGLGSQATGLVTPYSDLEFAILVEEKSEECLVYFRNLTHYLHLKVVNLGETILPALGIKSLNDFYSNKPQDDWYYDSVTLRGFAFDGSMPKASKTPLGRQGPTNVEHSAELICTPEAMVSILKTDITKYLKKGYHLSTILRNPCLIAGNQDLIDTYMAIIVKVLQADRSQMARQLAEETLQELNIKTHSDKETVTARLIDVKKDLYRFPPLAVDCLALSSCITPTTVWKTIEEMEDQQVISPNNAHHLAVLTSISAELRLRTYLESGGQKENLSALTSMEPELHGQESSYQTIKATALIPVFRLPNEKQLFRYYYTVIPLRRALSELCQQTPVMNSSYDFYDNSQRAQGMMYYELCKYRLAINYYNEALEKGDKTDTQKMLLLVHLGDVWHKTSDYTKAISCYEQALHMHRSIYDQSTAQADMATLLNNLGSACNHLGEYKKAISYLEEAHKMHSSIYGQSTEHSDIARTVNNLGDAWYYLGDYKKAISFYEQALRMNRSIHGKFTVHPDIATSLNNLGSAWHHERCGFSKVIRYLEQALQMRRSIYGQNTAHPDIANSLNNLGNAWNGVPVPEPDNNNKRAIRYHEQALQMYRSIYGQSIAHLDIATSLNNLGQAYSQSGDYRQATSYLEQALEMYKRIYGQRTAHPDIANSLNSLGWALHSFGDHRRAFNTCKEALAMAGKVYQDRNHPLIHKIKLNLSTMEAERILRTDDSQLLKEFFL</sequence>
<feature type="coiled-coil region" evidence="2">
    <location>
        <begin position="276"/>
        <end position="310"/>
    </location>
</feature>
<dbReference type="KEGG" id="bfo:118410466"/>
<evidence type="ECO:0000313" key="4">
    <source>
        <dbReference type="RefSeq" id="XP_035668092.1"/>
    </source>
</evidence>
<dbReference type="Proteomes" id="UP000001554">
    <property type="component" value="Chromosome 2"/>
</dbReference>
<feature type="repeat" description="TPR" evidence="1">
    <location>
        <begin position="942"/>
        <end position="975"/>
    </location>
</feature>
<feature type="repeat" description="TPR" evidence="1">
    <location>
        <begin position="898"/>
        <end position="931"/>
    </location>
</feature>
<accession>A0A9J7KQ62</accession>
<feature type="repeat" description="TPR" evidence="1">
    <location>
        <begin position="1125"/>
        <end position="1158"/>
    </location>
</feature>
<evidence type="ECO:0000256" key="1">
    <source>
        <dbReference type="PROSITE-ProRule" id="PRU00339"/>
    </source>
</evidence>
<reference evidence="4" key="2">
    <citation type="submission" date="2025-08" db="UniProtKB">
        <authorList>
            <consortium name="RefSeq"/>
        </authorList>
    </citation>
    <scope>IDENTIFICATION</scope>
    <source>
        <strain evidence="4">S238N-H82</strain>
        <tissue evidence="4">Testes</tissue>
    </source>
</reference>
<gene>
    <name evidence="4" type="primary">LOC118410466</name>
</gene>
<dbReference type="InterPro" id="IPR011990">
    <property type="entry name" value="TPR-like_helical_dom_sf"/>
</dbReference>
<dbReference type="PANTHER" id="PTHR19959">
    <property type="entry name" value="KINESIN LIGHT CHAIN"/>
    <property type="match status" value="1"/>
</dbReference>
<keyword evidence="2" id="KW-0175">Coiled coil</keyword>
<evidence type="ECO:0000256" key="2">
    <source>
        <dbReference type="SAM" id="Coils"/>
    </source>
</evidence>